<comment type="caution">
    <text evidence="6">The sequence shown here is derived from an EMBL/GenBank/DDBJ whole genome shotgun (WGS) entry which is preliminary data.</text>
</comment>
<dbReference type="SMART" id="SM00422">
    <property type="entry name" value="HTH_MERR"/>
    <property type="match status" value="1"/>
</dbReference>
<dbReference type="InterPro" id="IPR000551">
    <property type="entry name" value="MerR-type_HTH_dom"/>
</dbReference>
<evidence type="ECO:0000256" key="3">
    <source>
        <dbReference type="ARBA" id="ARBA00023125"/>
    </source>
</evidence>
<evidence type="ECO:0000313" key="7">
    <source>
        <dbReference type="Proteomes" id="UP001055108"/>
    </source>
</evidence>
<dbReference type="InterPro" id="IPR009061">
    <property type="entry name" value="DNA-bd_dom_put_sf"/>
</dbReference>
<evidence type="ECO:0000259" key="5">
    <source>
        <dbReference type="PROSITE" id="PS50937"/>
    </source>
</evidence>
<keyword evidence="4" id="KW-0804">Transcription</keyword>
<dbReference type="EMBL" id="BPQM01000030">
    <property type="protein sequence ID" value="GJD78428.1"/>
    <property type="molecule type" value="Genomic_DNA"/>
</dbReference>
<evidence type="ECO:0000256" key="1">
    <source>
        <dbReference type="ARBA" id="ARBA00022491"/>
    </source>
</evidence>
<dbReference type="RefSeq" id="WP_238302133.1">
    <property type="nucleotide sequence ID" value="NZ_BPQM01000030.1"/>
</dbReference>
<dbReference type="Pfam" id="PF09278">
    <property type="entry name" value="MerR-DNA-bind"/>
    <property type="match status" value="1"/>
</dbReference>
<dbReference type="InterPro" id="IPR047057">
    <property type="entry name" value="MerR_fam"/>
</dbReference>
<reference evidence="6" key="1">
    <citation type="journal article" date="2016" name="Front. Microbiol.">
        <title>Genome Sequence of the Piezophilic, Mesophilic Sulfate-Reducing Bacterium Desulfovibrio indicus J2T.</title>
        <authorList>
            <person name="Cao J."/>
            <person name="Maignien L."/>
            <person name="Shao Z."/>
            <person name="Alain K."/>
            <person name="Jebbar M."/>
        </authorList>
    </citation>
    <scope>NUCLEOTIDE SEQUENCE</scope>
    <source>
        <strain evidence="6">NBRC 103626</strain>
    </source>
</reference>
<dbReference type="AlphaFoldDB" id="A0AA37HMK6"/>
<accession>A0AA37HMK6</accession>
<dbReference type="PROSITE" id="PS50937">
    <property type="entry name" value="HTH_MERR_2"/>
    <property type="match status" value="1"/>
</dbReference>
<evidence type="ECO:0000313" key="6">
    <source>
        <dbReference type="EMBL" id="GJD78428.1"/>
    </source>
</evidence>
<dbReference type="InterPro" id="IPR015358">
    <property type="entry name" value="Tscrpt_reg_MerR_DNA-bd"/>
</dbReference>
<proteinExistence type="predicted"/>
<keyword evidence="2" id="KW-0805">Transcription regulation</keyword>
<keyword evidence="7" id="KW-1185">Reference proteome</keyword>
<dbReference type="Proteomes" id="UP001055108">
    <property type="component" value="Unassembled WGS sequence"/>
</dbReference>
<dbReference type="PROSITE" id="PS00552">
    <property type="entry name" value="HTH_MERR_1"/>
    <property type="match status" value="1"/>
</dbReference>
<dbReference type="PRINTS" id="PR00040">
    <property type="entry name" value="HTHMERR"/>
</dbReference>
<dbReference type="SUPFAM" id="SSF46955">
    <property type="entry name" value="Putative DNA-binding domain"/>
    <property type="match status" value="1"/>
</dbReference>
<reference evidence="6" key="2">
    <citation type="submission" date="2021-08" db="EMBL/GenBank/DDBJ databases">
        <authorList>
            <person name="Tani A."/>
            <person name="Ola A."/>
            <person name="Ogura Y."/>
            <person name="Katsura K."/>
            <person name="Hayashi T."/>
        </authorList>
    </citation>
    <scope>NUCLEOTIDE SEQUENCE</scope>
    <source>
        <strain evidence="6">NBRC 103626</strain>
    </source>
</reference>
<organism evidence="6 7">
    <name type="scientific">Methylobacterium gregans</name>
    <dbReference type="NCBI Taxonomy" id="374424"/>
    <lineage>
        <taxon>Bacteria</taxon>
        <taxon>Pseudomonadati</taxon>
        <taxon>Pseudomonadota</taxon>
        <taxon>Alphaproteobacteria</taxon>
        <taxon>Hyphomicrobiales</taxon>
        <taxon>Methylobacteriaceae</taxon>
        <taxon>Methylobacterium</taxon>
    </lineage>
</organism>
<evidence type="ECO:0000256" key="4">
    <source>
        <dbReference type="ARBA" id="ARBA00023163"/>
    </source>
</evidence>
<dbReference type="PANTHER" id="PTHR30204:SF69">
    <property type="entry name" value="MERR-FAMILY TRANSCRIPTIONAL REGULATOR"/>
    <property type="match status" value="1"/>
</dbReference>
<evidence type="ECO:0000256" key="2">
    <source>
        <dbReference type="ARBA" id="ARBA00023015"/>
    </source>
</evidence>
<feature type="domain" description="HTH merR-type" evidence="5">
    <location>
        <begin position="1"/>
        <end position="72"/>
    </location>
</feature>
<gene>
    <name evidence="6" type="ORF">NBEOAGPD_1643</name>
</gene>
<sequence>MRPFAIGTLSEQTGVKIPTIRFYESIGLLPAPERTQTNRRTYDESTVRRLRFIRNARELGFEVEAIRSLLDLADNPGKPREEVDAAARDHLADIDDRIARLTRLRSEVQVLADPRPSGQAGGERLLQALSDHDLSHHETC</sequence>
<dbReference type="GO" id="GO:0003677">
    <property type="term" value="F:DNA binding"/>
    <property type="evidence" value="ECO:0007669"/>
    <property type="project" value="UniProtKB-KW"/>
</dbReference>
<dbReference type="CDD" id="cd04785">
    <property type="entry name" value="HTH_CadR-PbrR-like"/>
    <property type="match status" value="1"/>
</dbReference>
<keyword evidence="3" id="KW-0238">DNA-binding</keyword>
<name>A0AA37HMK6_9HYPH</name>
<dbReference type="GO" id="GO:0003700">
    <property type="term" value="F:DNA-binding transcription factor activity"/>
    <property type="evidence" value="ECO:0007669"/>
    <property type="project" value="InterPro"/>
</dbReference>
<protein>
    <recommendedName>
        <fullName evidence="5">HTH merR-type domain-containing protein</fullName>
    </recommendedName>
</protein>
<dbReference type="PANTHER" id="PTHR30204">
    <property type="entry name" value="REDOX-CYCLING DRUG-SENSING TRANSCRIPTIONAL ACTIVATOR SOXR"/>
    <property type="match status" value="1"/>
</dbReference>
<dbReference type="Gene3D" id="1.10.1660.10">
    <property type="match status" value="1"/>
</dbReference>
<keyword evidence="1" id="KW-0678">Repressor</keyword>
<dbReference type="Pfam" id="PF00376">
    <property type="entry name" value="MerR"/>
    <property type="match status" value="1"/>
</dbReference>